<accession>A0A1I5W053</accession>
<dbReference type="AlphaFoldDB" id="A0A1I5W053"/>
<dbReference type="Proteomes" id="UP000199306">
    <property type="component" value="Unassembled WGS sequence"/>
</dbReference>
<proteinExistence type="predicted"/>
<dbReference type="Pfam" id="PF11751">
    <property type="entry name" value="PorP_SprF"/>
    <property type="match status" value="1"/>
</dbReference>
<dbReference type="STRING" id="1079859.SAMN04515674_110167"/>
<dbReference type="OrthoDB" id="1320396at2"/>
<sequence>MRKILYFLTFTMMIFSVLPTFAQQDAQLSQYMFNPLYLNPATAGADGVTRFQLHLRNQWAGYQATYDGGGSLGTQILTASVPLNFIKSGIGLQFANDKTPSGAGYQNVLLSYAYKIGLTNGSSLSIGVRGGFHTSSFDGTLYRPRDPNDPLVDAVSGKKINETQPDFALGAYYNAESFFAGASLGHINSSNYRFGYNGAQNPLKQVLNVNAGYKYYLNDMVEMMPTVLWRTDFSTNSIEGGMIFTYDTKYWIGGSYRAGDAGIVIAGINLLNNSLRLGYSLDLTSNGANAKSPNSHEVLISYSLPAPKIGGKKSIVRTPRFRH</sequence>
<evidence type="ECO:0000256" key="1">
    <source>
        <dbReference type="SAM" id="SignalP"/>
    </source>
</evidence>
<evidence type="ECO:0000313" key="3">
    <source>
        <dbReference type="Proteomes" id="UP000199306"/>
    </source>
</evidence>
<name>A0A1I5W053_9BACT</name>
<evidence type="ECO:0000313" key="2">
    <source>
        <dbReference type="EMBL" id="SFQ13154.1"/>
    </source>
</evidence>
<dbReference type="RefSeq" id="WP_092018361.1">
    <property type="nucleotide sequence ID" value="NZ_FOXH01000010.1"/>
</dbReference>
<organism evidence="2 3">
    <name type="scientific">Pseudarcicella hirudinis</name>
    <dbReference type="NCBI Taxonomy" id="1079859"/>
    <lineage>
        <taxon>Bacteria</taxon>
        <taxon>Pseudomonadati</taxon>
        <taxon>Bacteroidota</taxon>
        <taxon>Cytophagia</taxon>
        <taxon>Cytophagales</taxon>
        <taxon>Flectobacillaceae</taxon>
        <taxon>Pseudarcicella</taxon>
    </lineage>
</organism>
<keyword evidence="3" id="KW-1185">Reference proteome</keyword>
<protein>
    <submittedName>
        <fullName evidence="2">Type IX secretion system membrane protein, PorP/SprF family</fullName>
    </submittedName>
</protein>
<keyword evidence="1" id="KW-0732">Signal</keyword>
<reference evidence="2 3" key="1">
    <citation type="submission" date="2016-10" db="EMBL/GenBank/DDBJ databases">
        <authorList>
            <person name="de Groot N.N."/>
        </authorList>
    </citation>
    <scope>NUCLEOTIDE SEQUENCE [LARGE SCALE GENOMIC DNA]</scope>
    <source>
        <strain evidence="3">E92,LMG 26720,CCM 7988</strain>
    </source>
</reference>
<dbReference type="EMBL" id="FOXH01000010">
    <property type="protein sequence ID" value="SFQ13154.1"/>
    <property type="molecule type" value="Genomic_DNA"/>
</dbReference>
<feature type="signal peptide" evidence="1">
    <location>
        <begin position="1"/>
        <end position="22"/>
    </location>
</feature>
<feature type="chain" id="PRO_5011516209" evidence="1">
    <location>
        <begin position="23"/>
        <end position="323"/>
    </location>
</feature>
<gene>
    <name evidence="2" type="ORF">SAMN04515674_110167</name>
</gene>
<dbReference type="NCBIfam" id="TIGR03519">
    <property type="entry name" value="T9SS_PorP_fam"/>
    <property type="match status" value="1"/>
</dbReference>
<dbReference type="InterPro" id="IPR019861">
    <property type="entry name" value="PorP/SprF_Bacteroidetes"/>
</dbReference>